<dbReference type="EMBL" id="CAFBQS010000079">
    <property type="protein sequence ID" value="CAB5063210.1"/>
    <property type="molecule type" value="Genomic_DNA"/>
</dbReference>
<dbReference type="InterPro" id="IPR023013">
    <property type="entry name" value="AGPR_AS"/>
</dbReference>
<dbReference type="GO" id="GO:0008652">
    <property type="term" value="P:amino acid biosynthetic process"/>
    <property type="evidence" value="ECO:0007669"/>
    <property type="project" value="UniProtKB-KW"/>
</dbReference>
<dbReference type="Gene3D" id="3.30.360.10">
    <property type="entry name" value="Dihydrodipicolinate Reductase, domain 2"/>
    <property type="match status" value="1"/>
</dbReference>
<dbReference type="InterPro" id="IPR058924">
    <property type="entry name" value="AGPR_dimerisation_dom"/>
</dbReference>
<accession>A0A6J7UCA2</accession>
<feature type="domain" description="N-acetyl-gamma-glutamyl-phosphate reductase dimerisation" evidence="1">
    <location>
        <begin position="11"/>
        <end position="177"/>
    </location>
</feature>
<name>A0A6J7UCA2_9ZZZZ</name>
<reference evidence="2" key="1">
    <citation type="submission" date="2020-05" db="EMBL/GenBank/DDBJ databases">
        <authorList>
            <person name="Chiriac C."/>
            <person name="Salcher M."/>
            <person name="Ghai R."/>
            <person name="Kavagutti S V."/>
        </authorList>
    </citation>
    <scope>NUCLEOTIDE SEQUENCE</scope>
</reference>
<dbReference type="PANTHER" id="PTHR32338:SF10">
    <property type="entry name" value="N-ACETYL-GAMMA-GLUTAMYL-PHOSPHATE REDUCTASE, CHLOROPLASTIC-RELATED"/>
    <property type="match status" value="1"/>
</dbReference>
<organism evidence="2">
    <name type="scientific">freshwater metagenome</name>
    <dbReference type="NCBI Taxonomy" id="449393"/>
    <lineage>
        <taxon>unclassified sequences</taxon>
        <taxon>metagenomes</taxon>
        <taxon>ecological metagenomes</taxon>
    </lineage>
</organism>
<dbReference type="SUPFAM" id="SSF55347">
    <property type="entry name" value="Glyceraldehyde-3-phosphate dehydrogenase-like, C-terminal domain"/>
    <property type="match status" value="1"/>
</dbReference>
<gene>
    <name evidence="2" type="ORF">UFOPK4366_00522</name>
</gene>
<dbReference type="PANTHER" id="PTHR32338">
    <property type="entry name" value="N-ACETYL-GAMMA-GLUTAMYL-PHOSPHATE REDUCTASE, CHLOROPLASTIC-RELATED-RELATED"/>
    <property type="match status" value="1"/>
</dbReference>
<sequence length="209" mass="21766">MTATQIANPGCYATAISVGLMPLIPFITNQGLKEITVVAASGTTGAGRSLKSNLLASEVMGSLSAYKVGGVHQHTPEIEENIQRITKKDISLSFIPILAPMPRGILATISASVSAELSFSELQNAFEIAYGKELFIEVLNPGESLQTSSLTGSNGLQLQIFLDKRTNKAIVISAIDNLGKGAAGQAIQNANLICGFAEDAGLTPVGLHA</sequence>
<dbReference type="InterPro" id="IPR050085">
    <property type="entry name" value="AGPR"/>
</dbReference>
<dbReference type="Pfam" id="PF22698">
    <property type="entry name" value="Semialdhyde_dhC_1"/>
    <property type="match status" value="1"/>
</dbReference>
<evidence type="ECO:0000313" key="2">
    <source>
        <dbReference type="EMBL" id="CAB5063210.1"/>
    </source>
</evidence>
<dbReference type="AlphaFoldDB" id="A0A6J7UCA2"/>
<dbReference type="PROSITE" id="PS01224">
    <property type="entry name" value="ARGC"/>
    <property type="match status" value="1"/>
</dbReference>
<proteinExistence type="predicted"/>
<protein>
    <submittedName>
        <fullName evidence="2">Unannotated protein</fullName>
    </submittedName>
</protein>
<dbReference type="CDD" id="cd23934">
    <property type="entry name" value="AGPR_1_C"/>
    <property type="match status" value="1"/>
</dbReference>
<dbReference type="GO" id="GO:0003942">
    <property type="term" value="F:N-acetyl-gamma-glutamyl-phosphate reductase activity"/>
    <property type="evidence" value="ECO:0007669"/>
    <property type="project" value="InterPro"/>
</dbReference>
<evidence type="ECO:0000259" key="1">
    <source>
        <dbReference type="Pfam" id="PF22698"/>
    </source>
</evidence>